<protein>
    <submittedName>
        <fullName evidence="2">Uncharacterized protein</fullName>
    </submittedName>
</protein>
<dbReference type="Proteomes" id="UP000004459">
    <property type="component" value="Unassembled WGS sequence"/>
</dbReference>
<feature type="region of interest" description="Disordered" evidence="1">
    <location>
        <begin position="76"/>
        <end position="109"/>
    </location>
</feature>
<dbReference type="HOGENOM" id="CLU_2179308_0_0_9"/>
<dbReference type="EMBL" id="AGCK01000025">
    <property type="protein sequence ID" value="EHM54759.1"/>
    <property type="molecule type" value="Genomic_DNA"/>
</dbReference>
<evidence type="ECO:0000313" key="2">
    <source>
        <dbReference type="EMBL" id="EHM54759.1"/>
    </source>
</evidence>
<proteinExistence type="predicted"/>
<organism evidence="2 3">
    <name type="scientific">Flavonifractor plautii ATCC 29863</name>
    <dbReference type="NCBI Taxonomy" id="411475"/>
    <lineage>
        <taxon>Bacteria</taxon>
        <taxon>Bacillati</taxon>
        <taxon>Bacillota</taxon>
        <taxon>Clostridia</taxon>
        <taxon>Eubacteriales</taxon>
        <taxon>Oscillospiraceae</taxon>
        <taxon>Flavonifractor</taxon>
    </lineage>
</organism>
<evidence type="ECO:0000256" key="1">
    <source>
        <dbReference type="SAM" id="MobiDB-lite"/>
    </source>
</evidence>
<comment type="caution">
    <text evidence="2">The sequence shown here is derived from an EMBL/GenBank/DDBJ whole genome shotgun (WGS) entry which is preliminary data.</text>
</comment>
<dbReference type="AlphaFoldDB" id="G9YLJ0"/>
<accession>G9YLJ0</accession>
<reference evidence="2 3" key="1">
    <citation type="submission" date="2011-08" db="EMBL/GenBank/DDBJ databases">
        <authorList>
            <person name="Weinstock G."/>
            <person name="Sodergren E."/>
            <person name="Clifton S."/>
            <person name="Fulton L."/>
            <person name="Fulton B."/>
            <person name="Courtney L."/>
            <person name="Fronick C."/>
            <person name="Harrison M."/>
            <person name="Strong C."/>
            <person name="Farmer C."/>
            <person name="Delahaunty K."/>
            <person name="Markovic C."/>
            <person name="Hall O."/>
            <person name="Minx P."/>
            <person name="Tomlinson C."/>
            <person name="Mitreva M."/>
            <person name="Hou S."/>
            <person name="Chen J."/>
            <person name="Wollam A."/>
            <person name="Pepin K.H."/>
            <person name="Johnson M."/>
            <person name="Bhonagiri V."/>
            <person name="Zhang X."/>
            <person name="Suruliraj S."/>
            <person name="Warren W."/>
            <person name="Chinwalla A."/>
            <person name="Mardis E.R."/>
            <person name="Wilson R.K."/>
        </authorList>
    </citation>
    <scope>NUCLEOTIDE SEQUENCE [LARGE SCALE GENOMIC DNA]</scope>
    <source>
        <strain evidence="2 3">ATCC 29863</strain>
    </source>
</reference>
<evidence type="ECO:0000313" key="3">
    <source>
        <dbReference type="Proteomes" id="UP000004459"/>
    </source>
</evidence>
<gene>
    <name evidence="2" type="ORF">HMPREF0372_00356</name>
</gene>
<feature type="compositionally biased region" description="Gly residues" evidence="1">
    <location>
        <begin position="81"/>
        <end position="95"/>
    </location>
</feature>
<name>G9YLJ0_FLAPL</name>
<sequence length="109" mass="11554">MVIKQARKRDLLTQLLQDGGAGKFKAIAEAHGLTCVLCGQYEWNTMPGGNLVEYALSKGWNEIRIGRSSLPPVLPLRSCGDGPGRGGDVGKGLPCGAGRDRQAHGQRLG</sequence>